<dbReference type="GO" id="GO:0004190">
    <property type="term" value="F:aspartic-type endopeptidase activity"/>
    <property type="evidence" value="ECO:0007669"/>
    <property type="project" value="InterPro"/>
</dbReference>
<dbReference type="PANTHER" id="PTHR36506">
    <property type="entry name" value="PREFLAGELLIN PEPTIDASE"/>
    <property type="match status" value="1"/>
</dbReference>
<dbReference type="InterPro" id="IPR000045">
    <property type="entry name" value="Prepilin_IV_endopep_pep"/>
</dbReference>
<evidence type="ECO:0000256" key="6">
    <source>
        <dbReference type="SAM" id="Phobius"/>
    </source>
</evidence>
<feature type="transmembrane region" description="Helical" evidence="6">
    <location>
        <begin position="36"/>
        <end position="56"/>
    </location>
</feature>
<comment type="subcellular location">
    <subcellularLocation>
        <location evidence="1">Cell membrane</location>
        <topology evidence="1">Multi-pass membrane protein</topology>
    </subcellularLocation>
</comment>
<evidence type="ECO:0000259" key="8">
    <source>
        <dbReference type="Pfam" id="PF06847"/>
    </source>
</evidence>
<evidence type="ECO:0000256" key="2">
    <source>
        <dbReference type="ARBA" id="ARBA00022475"/>
    </source>
</evidence>
<comment type="caution">
    <text evidence="9">The sequence shown here is derived from an EMBL/GenBank/DDBJ whole genome shotgun (WGS) entry which is preliminary data.</text>
</comment>
<feature type="transmembrane region" description="Helical" evidence="6">
    <location>
        <begin position="62"/>
        <end position="81"/>
    </location>
</feature>
<reference evidence="9" key="1">
    <citation type="journal article" date="2020" name="mSystems">
        <title>Genome- and Community-Level Interaction Insights into Carbon Utilization and Element Cycling Functions of Hydrothermarchaeota in Hydrothermal Sediment.</title>
        <authorList>
            <person name="Zhou Z."/>
            <person name="Liu Y."/>
            <person name="Xu W."/>
            <person name="Pan J."/>
            <person name="Luo Z.H."/>
            <person name="Li M."/>
        </authorList>
    </citation>
    <scope>NUCLEOTIDE SEQUENCE [LARGE SCALE GENOMIC DNA]</scope>
    <source>
        <strain evidence="9">SpSt-587</strain>
    </source>
</reference>
<dbReference type="Gene3D" id="6.10.250.3240">
    <property type="match status" value="1"/>
</dbReference>
<dbReference type="Pfam" id="PF01478">
    <property type="entry name" value="Peptidase_A24"/>
    <property type="match status" value="1"/>
</dbReference>
<dbReference type="InterPro" id="IPR052218">
    <property type="entry name" value="Preflagellin_Peptidase"/>
</dbReference>
<evidence type="ECO:0000256" key="5">
    <source>
        <dbReference type="ARBA" id="ARBA00023136"/>
    </source>
</evidence>
<dbReference type="InterPro" id="IPR009655">
    <property type="entry name" value="Preflagellin_peptidase_C"/>
</dbReference>
<feature type="transmembrane region" description="Helical" evidence="6">
    <location>
        <begin position="6"/>
        <end position="24"/>
    </location>
</feature>
<dbReference type="PANTHER" id="PTHR36506:SF1">
    <property type="entry name" value="PREFLAGELLIN PEPTIDASE"/>
    <property type="match status" value="1"/>
</dbReference>
<evidence type="ECO:0000256" key="3">
    <source>
        <dbReference type="ARBA" id="ARBA00022692"/>
    </source>
</evidence>
<keyword evidence="4 6" id="KW-1133">Transmembrane helix</keyword>
<keyword evidence="3 6" id="KW-0812">Transmembrane</keyword>
<evidence type="ECO:0000259" key="7">
    <source>
        <dbReference type="Pfam" id="PF01478"/>
    </source>
</evidence>
<organism evidence="9">
    <name type="scientific">Archaeoglobus fulgidus</name>
    <dbReference type="NCBI Taxonomy" id="2234"/>
    <lineage>
        <taxon>Archaea</taxon>
        <taxon>Methanobacteriati</taxon>
        <taxon>Methanobacteriota</taxon>
        <taxon>Archaeoglobi</taxon>
        <taxon>Archaeoglobales</taxon>
        <taxon>Archaeoglobaceae</taxon>
        <taxon>Archaeoglobus</taxon>
    </lineage>
</organism>
<dbReference type="GO" id="GO:0005886">
    <property type="term" value="C:plasma membrane"/>
    <property type="evidence" value="ECO:0007669"/>
    <property type="project" value="UniProtKB-SubCell"/>
</dbReference>
<dbReference type="EMBL" id="DSYZ01000154">
    <property type="protein sequence ID" value="HGT83707.1"/>
    <property type="molecule type" value="Genomic_DNA"/>
</dbReference>
<accession>A0A7J3M403</accession>
<keyword evidence="2" id="KW-1003">Cell membrane</keyword>
<evidence type="ECO:0000256" key="4">
    <source>
        <dbReference type="ARBA" id="ARBA00022989"/>
    </source>
</evidence>
<feature type="transmembrane region" description="Helical" evidence="6">
    <location>
        <begin position="210"/>
        <end position="233"/>
    </location>
</feature>
<evidence type="ECO:0000256" key="1">
    <source>
        <dbReference type="ARBA" id="ARBA00004651"/>
    </source>
</evidence>
<name>A0A7J3M403_ARCFL</name>
<protein>
    <submittedName>
        <fullName evidence="9">A24 family peptidase</fullName>
    </submittedName>
</protein>
<dbReference type="Gene3D" id="1.20.120.1220">
    <property type="match status" value="1"/>
</dbReference>
<feature type="transmembrane region" description="Helical" evidence="6">
    <location>
        <begin position="119"/>
        <end position="141"/>
    </location>
</feature>
<evidence type="ECO:0000313" key="9">
    <source>
        <dbReference type="EMBL" id="HGT83707.1"/>
    </source>
</evidence>
<dbReference type="Pfam" id="PF06847">
    <property type="entry name" value="Arc_PepC_II"/>
    <property type="match status" value="1"/>
</dbReference>
<proteinExistence type="predicted"/>
<feature type="domain" description="Prepilin type IV endopeptidase peptidase" evidence="7">
    <location>
        <begin position="14"/>
        <end position="132"/>
    </location>
</feature>
<dbReference type="AlphaFoldDB" id="A0A7J3M403"/>
<sequence>MNSLEVLEAVKIVFVSIFLIYACFLDFKSRIVPNRVWKAMLIAVAPMVGYEVYYAFVENSISLISAMLGATFMIVFAYMIYAINAYGGADAKALMSLALIFPFYPKIGDFPLLNQGFGIFAFSVLANSVIFAPFMMVFLLVRNLLKEGFEGLLKNPLFYMAGYRIQVEKIRFHNLFEFVDEKGELKKVKRAVECDEEKLRRLKSCGIEKVWVTPALPFMIFITIGFFIAILLGDVFVEILEAMLKK</sequence>
<gene>
    <name evidence="9" type="ORF">ENT52_08305</name>
</gene>
<keyword evidence="5 6" id="KW-0472">Membrane</keyword>
<feature type="domain" description="Preflagellin peptidase C-terminal" evidence="8">
    <location>
        <begin position="154"/>
        <end position="235"/>
    </location>
</feature>